<feature type="chain" id="PRO_5034931944" evidence="1">
    <location>
        <begin position="24"/>
        <end position="193"/>
    </location>
</feature>
<accession>A0A8I1MZ96</accession>
<sequence>MPSSLRLVAVLAVAAVGIRCATATPSALPFVAPGLWQIVSDVHGPMQQHQQITQEQCWNVQGESSQAFRTLSGGGLGNTQSTVTNTAHQSTVHLHSVLPTPQGTAVQDITLVFKRDSSGIDKATMTGHGGMTGPDPMLNDSFTQQGHWLAATCPAELPAAQTRTLQRVNIPAITALQKLATQLQALDPHPNGH</sequence>
<feature type="signal peptide" evidence="1">
    <location>
        <begin position="1"/>
        <end position="23"/>
    </location>
</feature>
<evidence type="ECO:0000313" key="3">
    <source>
        <dbReference type="Proteomes" id="UP000664800"/>
    </source>
</evidence>
<protein>
    <submittedName>
        <fullName evidence="2">Uncharacterized protein</fullName>
    </submittedName>
</protein>
<name>A0A8I1MZ96_THIA3</name>
<dbReference type="AlphaFoldDB" id="A0A8I1MZ96"/>
<evidence type="ECO:0000256" key="1">
    <source>
        <dbReference type="SAM" id="SignalP"/>
    </source>
</evidence>
<keyword evidence="1" id="KW-0732">Signal</keyword>
<comment type="caution">
    <text evidence="2">The sequence shown here is derived from an EMBL/GenBank/DDBJ whole genome shotgun (WGS) entry which is preliminary data.</text>
</comment>
<gene>
    <name evidence="2" type="ORF">J0I24_15645</name>
</gene>
<evidence type="ECO:0000313" key="2">
    <source>
        <dbReference type="EMBL" id="MBN8745707.1"/>
    </source>
</evidence>
<dbReference type="Proteomes" id="UP000664800">
    <property type="component" value="Unassembled WGS sequence"/>
</dbReference>
<reference evidence="2" key="1">
    <citation type="submission" date="2021-02" db="EMBL/GenBank/DDBJ databases">
        <title>Thiocyanate and organic carbon inputs drive convergent selection for specific autotrophic Afipia and Thiobacillus strains within complex microbiomes.</title>
        <authorList>
            <person name="Huddy R.J."/>
            <person name="Sachdeva R."/>
            <person name="Kadzinga F."/>
            <person name="Kantor R.S."/>
            <person name="Harrison S.T.L."/>
            <person name="Banfield J.F."/>
        </authorList>
    </citation>
    <scope>NUCLEOTIDE SEQUENCE</scope>
    <source>
        <strain evidence="2">SCN18_13_7_16_R3_B_64_19</strain>
    </source>
</reference>
<proteinExistence type="predicted"/>
<organism evidence="2 3">
    <name type="scientific">Thiomonas arsenitoxydans (strain DSM 22701 / CIP 110005 / 3As)</name>
    <dbReference type="NCBI Taxonomy" id="426114"/>
    <lineage>
        <taxon>Bacteria</taxon>
        <taxon>Pseudomonadati</taxon>
        <taxon>Pseudomonadota</taxon>
        <taxon>Betaproteobacteria</taxon>
        <taxon>Burkholderiales</taxon>
        <taxon>Thiomonas</taxon>
    </lineage>
</organism>
<dbReference type="EMBL" id="JAFKMR010000039">
    <property type="protein sequence ID" value="MBN8745707.1"/>
    <property type="molecule type" value="Genomic_DNA"/>
</dbReference>
<dbReference type="RefSeq" id="WP_276732841.1">
    <property type="nucleotide sequence ID" value="NZ_JAFKMR010000039.1"/>
</dbReference>